<protein>
    <submittedName>
        <fullName evidence="2">Uncharacterized protein</fullName>
    </submittedName>
</protein>
<dbReference type="AlphaFoldDB" id="A0A9E8A2X3"/>
<keyword evidence="1" id="KW-0472">Membrane</keyword>
<proteinExistence type="predicted"/>
<sequence length="104" mass="10367">MREIGFGLVCGVAMAVAALLIAAWPRPGRPVAAFFPAGTTSLDIAQAVAGVSGNLLQIDPVSSVAFTMGERDGFVSALYGAGAWLVIDAALARLCTGSAAGSGQ</sequence>
<accession>A0A9E8A2X3</accession>
<keyword evidence="1" id="KW-0812">Transmembrane</keyword>
<evidence type="ECO:0000256" key="1">
    <source>
        <dbReference type="SAM" id="Phobius"/>
    </source>
</evidence>
<feature type="transmembrane region" description="Helical" evidence="1">
    <location>
        <begin position="6"/>
        <end position="24"/>
    </location>
</feature>
<dbReference type="EMBL" id="CP102774">
    <property type="protein sequence ID" value="UZF89499.1"/>
    <property type="molecule type" value="Genomic_DNA"/>
</dbReference>
<evidence type="ECO:0000313" key="2">
    <source>
        <dbReference type="EMBL" id="UZF89499.1"/>
    </source>
</evidence>
<name>A0A9E8A2X3_9HYPH</name>
<gene>
    <name evidence="2" type="ORF">NWE54_12235</name>
</gene>
<reference evidence="2" key="1">
    <citation type="submission" date="2022-08" db="EMBL/GenBank/DDBJ databases">
        <title>Complete Genome Sequences of 2 Bosea sp. soil isolates.</title>
        <authorList>
            <person name="Alvarez Arevalo M."/>
            <person name="Sterndorff E.B."/>
            <person name="Faurdal D."/>
            <person name="Joergensen T.S."/>
            <person name="Weber T."/>
        </authorList>
    </citation>
    <scope>NUCLEOTIDE SEQUENCE</scope>
    <source>
        <strain evidence="2">NBC_00436</strain>
    </source>
</reference>
<keyword evidence="1" id="KW-1133">Transmembrane helix</keyword>
<organism evidence="2">
    <name type="scientific">Bosea sp. NBC_00436</name>
    <dbReference type="NCBI Taxonomy" id="2969620"/>
    <lineage>
        <taxon>Bacteria</taxon>
        <taxon>Pseudomonadati</taxon>
        <taxon>Pseudomonadota</taxon>
        <taxon>Alphaproteobacteria</taxon>
        <taxon>Hyphomicrobiales</taxon>
        <taxon>Boseaceae</taxon>
        <taxon>Bosea</taxon>
    </lineage>
</organism>